<evidence type="ECO:0000313" key="1">
    <source>
        <dbReference type="EMBL" id="KAL3233762.1"/>
    </source>
</evidence>
<protein>
    <submittedName>
        <fullName evidence="1">Uncharacterized protein</fullName>
    </submittedName>
</protein>
<proteinExistence type="predicted"/>
<evidence type="ECO:0000313" key="2">
    <source>
        <dbReference type="Proteomes" id="UP001623330"/>
    </source>
</evidence>
<dbReference type="Proteomes" id="UP001623330">
    <property type="component" value="Unassembled WGS sequence"/>
</dbReference>
<comment type="caution">
    <text evidence="1">The sequence shown here is derived from an EMBL/GenBank/DDBJ whole genome shotgun (WGS) entry which is preliminary data.</text>
</comment>
<gene>
    <name evidence="1" type="ORF">RNJ44_03802</name>
</gene>
<sequence length="140" mass="16810">MVYKVRNETKKRPHSPDLYAIDRYKRTKLIEDLEKLSLNDSSQKIQVVDHKKAEKLNKGDETSTYGETQWVITQIMDQLRSDAMQVIVWFDRDELLYSKWLTWYRSKLWYQWEIPNNNDVDMIIDDTETDTDAIMEIDSV</sequence>
<accession>A0ABR4NY02</accession>
<name>A0ABR4NY02_9SACH</name>
<organism evidence="1 2">
    <name type="scientific">Nakaseomyces bracarensis</name>
    <dbReference type="NCBI Taxonomy" id="273131"/>
    <lineage>
        <taxon>Eukaryota</taxon>
        <taxon>Fungi</taxon>
        <taxon>Dikarya</taxon>
        <taxon>Ascomycota</taxon>
        <taxon>Saccharomycotina</taxon>
        <taxon>Saccharomycetes</taxon>
        <taxon>Saccharomycetales</taxon>
        <taxon>Saccharomycetaceae</taxon>
        <taxon>Nakaseomyces</taxon>
    </lineage>
</organism>
<reference evidence="1 2" key="1">
    <citation type="submission" date="2024-05" db="EMBL/GenBank/DDBJ databases">
        <title>Long read based assembly of the Candida bracarensis genome reveals expanded adhesin content.</title>
        <authorList>
            <person name="Marcet-Houben M."/>
            <person name="Ksiezopolska E."/>
            <person name="Gabaldon T."/>
        </authorList>
    </citation>
    <scope>NUCLEOTIDE SEQUENCE [LARGE SCALE GENOMIC DNA]</scope>
    <source>
        <strain evidence="1 2">CBM6</strain>
    </source>
</reference>
<dbReference type="EMBL" id="JBEVYD010000004">
    <property type="protein sequence ID" value="KAL3233762.1"/>
    <property type="molecule type" value="Genomic_DNA"/>
</dbReference>
<keyword evidence="2" id="KW-1185">Reference proteome</keyword>